<feature type="compositionally biased region" description="Low complexity" evidence="1">
    <location>
        <begin position="135"/>
        <end position="149"/>
    </location>
</feature>
<dbReference type="RefSeq" id="WP_101830894.1">
    <property type="nucleotide sequence ID" value="NZ_FZMO01000072.1"/>
</dbReference>
<evidence type="ECO:0000256" key="1">
    <source>
        <dbReference type="SAM" id="MobiDB-lite"/>
    </source>
</evidence>
<name>A0A2I2KMU1_9ACTN</name>
<sequence>MTRDAAANRDRSALTDREAAILLVLLTQDQPVSNTVLKNTLGFTLTGAERRRLNDLRLVESGKVPGHGNVIFHEVTDAGWARAQQEMAPRATAPTGTVPSSFLFAIAAVIHRFVGRQRLAAGDVFRSEPPPVPTRPAAVPAAAPDSGPAVVAAGDRGTATATNGSAADAARTAAASAEDLELAIRAAYARLASGPFDWVRLALVRPLLGDAAKPGVDRVLRQMARQPDVRIVPDEDQKSLTAADHAAAVRIGDHDSHLLLIGSA</sequence>
<reference evidence="2 3" key="1">
    <citation type="submission" date="2017-06" db="EMBL/GenBank/DDBJ databases">
        <authorList>
            <person name="Kim H.J."/>
            <person name="Triplett B.A."/>
        </authorList>
    </citation>
    <scope>NUCLEOTIDE SEQUENCE [LARGE SCALE GENOMIC DNA]</scope>
    <source>
        <strain evidence="2">FRACA_ARgP5</strain>
    </source>
</reference>
<dbReference type="Proteomes" id="UP000234331">
    <property type="component" value="Unassembled WGS sequence"/>
</dbReference>
<accession>A0A2I2KMU1</accession>
<keyword evidence="3" id="KW-1185">Reference proteome</keyword>
<proteinExistence type="predicted"/>
<dbReference type="AlphaFoldDB" id="A0A2I2KMU1"/>
<organism evidence="2 3">
    <name type="scientific">Frankia canadensis</name>
    <dbReference type="NCBI Taxonomy" id="1836972"/>
    <lineage>
        <taxon>Bacteria</taxon>
        <taxon>Bacillati</taxon>
        <taxon>Actinomycetota</taxon>
        <taxon>Actinomycetes</taxon>
        <taxon>Frankiales</taxon>
        <taxon>Frankiaceae</taxon>
        <taxon>Frankia</taxon>
    </lineage>
</organism>
<evidence type="ECO:0000313" key="3">
    <source>
        <dbReference type="Proteomes" id="UP000234331"/>
    </source>
</evidence>
<protein>
    <submittedName>
        <fullName evidence="2">Uncharacterized protein</fullName>
    </submittedName>
</protein>
<dbReference type="OrthoDB" id="3822696at2"/>
<feature type="region of interest" description="Disordered" evidence="1">
    <location>
        <begin position="125"/>
        <end position="149"/>
    </location>
</feature>
<evidence type="ECO:0000313" key="2">
    <source>
        <dbReference type="EMBL" id="SNQ46962.1"/>
    </source>
</evidence>
<gene>
    <name evidence="2" type="ORF">FRACA_1630009</name>
</gene>
<dbReference type="EMBL" id="FZMO01000072">
    <property type="protein sequence ID" value="SNQ46962.1"/>
    <property type="molecule type" value="Genomic_DNA"/>
</dbReference>